<protein>
    <submittedName>
        <fullName evidence="1">Uncharacterized protein</fullName>
    </submittedName>
</protein>
<name>A0A7C3PCQ0_9CYAN</name>
<evidence type="ECO:0000313" key="1">
    <source>
        <dbReference type="EMBL" id="HFM98032.1"/>
    </source>
</evidence>
<proteinExistence type="predicted"/>
<organism evidence="1">
    <name type="scientific">Oscillatoriales cyanobacterium SpSt-418</name>
    <dbReference type="NCBI Taxonomy" id="2282169"/>
    <lineage>
        <taxon>Bacteria</taxon>
        <taxon>Bacillati</taxon>
        <taxon>Cyanobacteriota</taxon>
        <taxon>Cyanophyceae</taxon>
        <taxon>Oscillatoriophycideae</taxon>
        <taxon>Oscillatoriales</taxon>
    </lineage>
</organism>
<reference evidence="1" key="1">
    <citation type="journal article" date="2020" name="mSystems">
        <title>Genome- and Community-Level Interaction Insights into Carbon Utilization and Element Cycling Functions of Hydrothermarchaeota in Hydrothermal Sediment.</title>
        <authorList>
            <person name="Zhou Z."/>
            <person name="Liu Y."/>
            <person name="Xu W."/>
            <person name="Pan J."/>
            <person name="Luo Z.H."/>
            <person name="Li M."/>
        </authorList>
    </citation>
    <scope>NUCLEOTIDE SEQUENCE [LARGE SCALE GENOMIC DNA]</scope>
    <source>
        <strain evidence="1">SpSt-418</strain>
    </source>
</reference>
<dbReference type="AlphaFoldDB" id="A0A7C3PCQ0"/>
<comment type="caution">
    <text evidence="1">The sequence shown here is derived from an EMBL/GenBank/DDBJ whole genome shotgun (WGS) entry which is preliminary data.</text>
</comment>
<sequence>MSLFFIQRFSSGKSSNSGEPIYQTPCDRVADEHQQTISRKSARRKFYQNLQHVQERYQQNHRLFF</sequence>
<gene>
    <name evidence="1" type="ORF">ENR64_09815</name>
</gene>
<dbReference type="EMBL" id="DSRU01000139">
    <property type="protein sequence ID" value="HFM98032.1"/>
    <property type="molecule type" value="Genomic_DNA"/>
</dbReference>
<accession>A0A7C3PCQ0</accession>